<keyword evidence="9" id="KW-0547">Nucleotide-binding</keyword>
<evidence type="ECO:0000256" key="12">
    <source>
        <dbReference type="ARBA" id="ARBA00048366"/>
    </source>
</evidence>
<dbReference type="KEGG" id="ncs:NCAS_0C04260"/>
<reference key="2">
    <citation type="submission" date="2011-08" db="EMBL/GenBank/DDBJ databases">
        <title>Genome sequence of Naumovozyma castellii.</title>
        <authorList>
            <person name="Gordon J.L."/>
            <person name="Armisen D."/>
            <person name="Proux-Wera E."/>
            <person name="OhEigeartaigh S.S."/>
            <person name="Byrne K.P."/>
            <person name="Wolfe K.H."/>
        </authorList>
    </citation>
    <scope>NUCLEOTIDE SEQUENCE</scope>
    <source>
        <strain>Type strain:CBS 4309</strain>
    </source>
</reference>
<dbReference type="STRING" id="1064592.G0VD54"/>
<dbReference type="Gene3D" id="3.90.870.10">
    <property type="entry name" value="DHBP synthase"/>
    <property type="match status" value="1"/>
</dbReference>
<dbReference type="HOGENOM" id="CLU_031397_0_0_1"/>
<keyword evidence="10" id="KW-0067">ATP-binding</keyword>
<dbReference type="PANTHER" id="PTHR17490">
    <property type="entry name" value="SUA5"/>
    <property type="match status" value="1"/>
</dbReference>
<evidence type="ECO:0000256" key="4">
    <source>
        <dbReference type="ARBA" id="ARBA00015492"/>
    </source>
</evidence>
<dbReference type="RefSeq" id="XP_003675780.1">
    <property type="nucleotide sequence ID" value="XM_003675732.1"/>
</dbReference>
<dbReference type="GO" id="GO:0005524">
    <property type="term" value="F:ATP binding"/>
    <property type="evidence" value="ECO:0007669"/>
    <property type="project" value="UniProtKB-KW"/>
</dbReference>
<dbReference type="InterPro" id="IPR005145">
    <property type="entry name" value="Sua5_C"/>
</dbReference>
<dbReference type="FunCoup" id="G0VD54">
    <property type="interactions" value="112"/>
</dbReference>
<organism evidence="16 17">
    <name type="scientific">Naumovozyma castellii</name>
    <name type="common">Yeast</name>
    <name type="synonym">Saccharomyces castellii</name>
    <dbReference type="NCBI Taxonomy" id="27288"/>
    <lineage>
        <taxon>Eukaryota</taxon>
        <taxon>Fungi</taxon>
        <taxon>Dikarya</taxon>
        <taxon>Ascomycota</taxon>
        <taxon>Saccharomycotina</taxon>
        <taxon>Saccharomycetes</taxon>
        <taxon>Saccharomycetales</taxon>
        <taxon>Saccharomycetaceae</taxon>
        <taxon>Naumovozyma</taxon>
    </lineage>
</organism>
<keyword evidence="7" id="KW-0819">tRNA processing</keyword>
<feature type="region of interest" description="Disordered" evidence="14">
    <location>
        <begin position="1"/>
        <end position="25"/>
    </location>
</feature>
<dbReference type="Pfam" id="PF01300">
    <property type="entry name" value="Sua5_yciO_yrdC"/>
    <property type="match status" value="1"/>
</dbReference>
<accession>G0VD54</accession>
<reference evidence="16 17" key="1">
    <citation type="journal article" date="2011" name="Proc. Natl. Acad. Sci. U.S.A.">
        <title>Evolutionary erosion of yeast sex chromosomes by mating-type switching accidents.</title>
        <authorList>
            <person name="Gordon J.L."/>
            <person name="Armisen D."/>
            <person name="Proux-Wera E."/>
            <person name="Oheigeartaigh S.S."/>
            <person name="Byrne K.P."/>
            <person name="Wolfe K.H."/>
        </authorList>
    </citation>
    <scope>NUCLEOTIDE SEQUENCE [LARGE SCALE GENOMIC DNA]</scope>
    <source>
        <strain evidence="17">ATCC 76901 / BCRC 22586 / CBS 4309 / NBRC 1992 / NRRL Y-12630</strain>
    </source>
</reference>
<dbReference type="Pfam" id="PF03481">
    <property type="entry name" value="Sua5_C"/>
    <property type="match status" value="1"/>
</dbReference>
<dbReference type="Gene3D" id="3.40.50.11030">
    <property type="entry name" value="Threonylcarbamoyl-AMP synthase, C-terminal domain"/>
    <property type="match status" value="1"/>
</dbReference>
<evidence type="ECO:0000256" key="13">
    <source>
        <dbReference type="ARBA" id="ARBA00056339"/>
    </source>
</evidence>
<feature type="compositionally biased region" description="Polar residues" evidence="14">
    <location>
        <begin position="8"/>
        <end position="23"/>
    </location>
</feature>
<dbReference type="OMA" id="RTQRWKS"/>
<protein>
    <recommendedName>
        <fullName evidence="4">Threonylcarbamoyl-AMP synthase</fullName>
        <ecNumber evidence="3">2.7.7.87</ecNumber>
    </recommendedName>
    <alternativeName>
        <fullName evidence="11">L-threonylcarbamoyladenylate synthase</fullName>
    </alternativeName>
</protein>
<evidence type="ECO:0000256" key="2">
    <source>
        <dbReference type="ARBA" id="ARBA00007663"/>
    </source>
</evidence>
<sequence>MCDELSRTSELTNDNNESPQQHMSPHLINLARRLITTTTMASPSFQTKIAKVDPTKIFFPENSHIDGTLPIITDPITESALLEAAQIIRDTDQTVAFPTETVYGLGGSALNDQSVINIYKAKNRPSDNPLITHVSSINQLNRKIFKSHKTDSSLQNIPIIYHKLIKTLWPGPLTILLPTENTRGTLSVKTTNSQPTFAVRIPSNVIARALIALSDTPIAAPSANTSTKPSPTLASHVFHDLKGKIPLILDGGPCNVGVESTVLDGLSRPPMLLRPGGLTLEHILELGGQDWIDCKVENKQNVKQGETVRTPGMKYKHYSPDAKVILLIPPPDSNQRPTVKSYLHELNEIVGQEKGKKIAILTGPILNREEKLFPNNTDIIVKHLGDEGNEIQANLFAMLREADEIDNVDVMIVEGSSEDGEGLAIMNRLKKASAGNYVYVT</sequence>
<name>G0VD54_NAUCA</name>
<dbReference type="EMBL" id="HE576754">
    <property type="protein sequence ID" value="CCC69416.1"/>
    <property type="molecule type" value="Genomic_DNA"/>
</dbReference>
<evidence type="ECO:0000256" key="8">
    <source>
        <dbReference type="ARBA" id="ARBA00022695"/>
    </source>
</evidence>
<comment type="catalytic activity">
    <reaction evidence="12">
        <text>L-threonine + hydrogencarbonate + ATP = L-threonylcarbamoyladenylate + diphosphate + H2O</text>
        <dbReference type="Rhea" id="RHEA:36407"/>
        <dbReference type="ChEBI" id="CHEBI:15377"/>
        <dbReference type="ChEBI" id="CHEBI:17544"/>
        <dbReference type="ChEBI" id="CHEBI:30616"/>
        <dbReference type="ChEBI" id="CHEBI:33019"/>
        <dbReference type="ChEBI" id="CHEBI:57926"/>
        <dbReference type="ChEBI" id="CHEBI:73682"/>
        <dbReference type="EC" id="2.7.7.87"/>
    </reaction>
</comment>
<dbReference type="Proteomes" id="UP000001640">
    <property type="component" value="Chromosome 3"/>
</dbReference>
<keyword evidence="5" id="KW-0963">Cytoplasm</keyword>
<comment type="subcellular location">
    <subcellularLocation>
        <location evidence="1">Cytoplasm</location>
    </subcellularLocation>
</comment>
<dbReference type="GO" id="GO:0006450">
    <property type="term" value="P:regulation of translational fidelity"/>
    <property type="evidence" value="ECO:0007669"/>
    <property type="project" value="EnsemblFungi"/>
</dbReference>
<dbReference type="SUPFAM" id="SSF55821">
    <property type="entry name" value="YrdC/RibB"/>
    <property type="match status" value="1"/>
</dbReference>
<dbReference type="GO" id="GO:0043047">
    <property type="term" value="F:single-stranded telomeric DNA binding"/>
    <property type="evidence" value="ECO:0007669"/>
    <property type="project" value="EnsemblFungi"/>
</dbReference>
<keyword evidence="17" id="KW-1185">Reference proteome</keyword>
<evidence type="ECO:0000256" key="7">
    <source>
        <dbReference type="ARBA" id="ARBA00022694"/>
    </source>
</evidence>
<evidence type="ECO:0000256" key="1">
    <source>
        <dbReference type="ARBA" id="ARBA00004496"/>
    </source>
</evidence>
<gene>
    <name evidence="16" type="primary">NCAS0C04260</name>
    <name evidence="16" type="ordered locus">NCAS_0C04260</name>
</gene>
<evidence type="ECO:0000256" key="6">
    <source>
        <dbReference type="ARBA" id="ARBA00022679"/>
    </source>
</evidence>
<dbReference type="GO" id="GO:0000723">
    <property type="term" value="P:telomere maintenance"/>
    <property type="evidence" value="ECO:0007669"/>
    <property type="project" value="EnsemblFungi"/>
</dbReference>
<dbReference type="GeneID" id="96902997"/>
<dbReference type="InterPro" id="IPR017945">
    <property type="entry name" value="DHBP_synth_RibB-like_a/b_dom"/>
</dbReference>
<evidence type="ECO:0000256" key="3">
    <source>
        <dbReference type="ARBA" id="ARBA00012584"/>
    </source>
</evidence>
<evidence type="ECO:0000313" key="17">
    <source>
        <dbReference type="Proteomes" id="UP000001640"/>
    </source>
</evidence>
<dbReference type="PROSITE" id="PS51163">
    <property type="entry name" value="YRDC"/>
    <property type="match status" value="1"/>
</dbReference>
<keyword evidence="6" id="KW-0808">Transferase</keyword>
<dbReference type="eggNOG" id="KOG3051">
    <property type="taxonomic scope" value="Eukaryota"/>
</dbReference>
<evidence type="ECO:0000256" key="11">
    <source>
        <dbReference type="ARBA" id="ARBA00029774"/>
    </source>
</evidence>
<keyword evidence="8" id="KW-0548">Nucleotidyltransferase</keyword>
<dbReference type="FunFam" id="3.90.870.10:FF:000008">
    <property type="entry name" value="Threonylcarbamoyl-AMP synthase"/>
    <property type="match status" value="1"/>
</dbReference>
<dbReference type="InParanoid" id="G0VD54"/>
<evidence type="ECO:0000256" key="14">
    <source>
        <dbReference type="SAM" id="MobiDB-lite"/>
    </source>
</evidence>
<proteinExistence type="inferred from homology"/>
<dbReference type="GO" id="GO:0005739">
    <property type="term" value="C:mitochondrion"/>
    <property type="evidence" value="ECO:0007669"/>
    <property type="project" value="EnsemblFungi"/>
</dbReference>
<feature type="domain" description="YrdC-like" evidence="15">
    <location>
        <begin position="78"/>
        <end position="278"/>
    </location>
</feature>
<comment type="similarity">
    <text evidence="2">Belongs to the SUA5 family.</text>
</comment>
<comment type="function">
    <text evidence="13">Required for the formation of a threonylcarbamoyl group on adenosine at position 37 (t(6)A37) in tRNAs that read codons beginning with adenine. Likely catalyzes the conversion of L-threonine, HCO(3)(-)/CO(2) and ATP to give threonylcarbamoyl-AMP (TC-AMP) as the acyladenylate intermediate, with the release of diphosphate. Required for normal translation, by ensuring translation fidelity at the level of codon recognition, appropriate translation initiation selection and maintenance of reading frame. Also involved in telomere replication. Binds to single-stranded telomeric (ssTG) DNA and positively regulates telomere length.</text>
</comment>
<evidence type="ECO:0000256" key="9">
    <source>
        <dbReference type="ARBA" id="ARBA00022741"/>
    </source>
</evidence>
<evidence type="ECO:0000256" key="5">
    <source>
        <dbReference type="ARBA" id="ARBA00022490"/>
    </source>
</evidence>
<evidence type="ECO:0000313" key="16">
    <source>
        <dbReference type="EMBL" id="CCC69416.1"/>
    </source>
</evidence>
<dbReference type="GO" id="GO:0003725">
    <property type="term" value="F:double-stranded RNA binding"/>
    <property type="evidence" value="ECO:0007669"/>
    <property type="project" value="InterPro"/>
</dbReference>
<dbReference type="GO" id="GO:0002949">
    <property type="term" value="P:tRNA threonylcarbamoyladenosine modification"/>
    <property type="evidence" value="ECO:0007669"/>
    <property type="project" value="EnsemblFungi"/>
</dbReference>
<dbReference type="InterPro" id="IPR006070">
    <property type="entry name" value="Sua5-like_dom"/>
</dbReference>
<evidence type="ECO:0000256" key="10">
    <source>
        <dbReference type="ARBA" id="ARBA00022840"/>
    </source>
</evidence>
<dbReference type="InterPro" id="IPR050156">
    <property type="entry name" value="TC-AMP_synthase_SUA5"/>
</dbReference>
<dbReference type="EC" id="2.7.7.87" evidence="3"/>
<dbReference type="GO" id="GO:0000049">
    <property type="term" value="F:tRNA binding"/>
    <property type="evidence" value="ECO:0007669"/>
    <property type="project" value="TreeGrafter"/>
</dbReference>
<dbReference type="GO" id="GO:0061710">
    <property type="term" value="F:L-threonylcarbamoyladenylate synthase"/>
    <property type="evidence" value="ECO:0007669"/>
    <property type="project" value="UniProtKB-EC"/>
</dbReference>
<dbReference type="InterPro" id="IPR038385">
    <property type="entry name" value="Sua5/YwlC_C"/>
</dbReference>
<dbReference type="NCBIfam" id="TIGR00057">
    <property type="entry name" value="L-threonylcarbamoyladenylate synthase"/>
    <property type="match status" value="1"/>
</dbReference>
<dbReference type="PANTHER" id="PTHR17490:SF16">
    <property type="entry name" value="THREONYLCARBAMOYL-AMP SYNTHASE"/>
    <property type="match status" value="1"/>
</dbReference>
<evidence type="ECO:0000259" key="15">
    <source>
        <dbReference type="PROSITE" id="PS51163"/>
    </source>
</evidence>
<dbReference type="AlphaFoldDB" id="G0VD54"/>
<dbReference type="OrthoDB" id="412787at2759"/>